<dbReference type="InterPro" id="IPR007650">
    <property type="entry name" value="Zf-FLZ_dom"/>
</dbReference>
<comment type="similarity">
    <text evidence="1">Belongs to the FLZ family.</text>
</comment>
<dbReference type="PANTHER" id="PTHR46868">
    <property type="entry name" value="FCS-LIKE ZINC FINGER 11"/>
    <property type="match status" value="1"/>
</dbReference>
<name>A0AAE0AFZ5_9ROSI</name>
<accession>A0AAE0AFZ5</accession>
<feature type="domain" description="FLZ-type" evidence="6">
    <location>
        <begin position="41"/>
        <end position="84"/>
    </location>
</feature>
<comment type="caution">
    <text evidence="7">The sequence shown here is derived from an EMBL/GenBank/DDBJ whole genome shotgun (WGS) entry which is preliminary data.</text>
</comment>
<dbReference type="Pfam" id="PF04570">
    <property type="entry name" value="zf-FLZ"/>
    <property type="match status" value="1"/>
</dbReference>
<feature type="zinc finger region" description="FLZ-type" evidence="4">
    <location>
        <begin position="41"/>
        <end position="84"/>
    </location>
</feature>
<protein>
    <recommendedName>
        <fullName evidence="6">FLZ-type domain-containing protein</fullName>
    </recommendedName>
</protein>
<dbReference type="GO" id="GO:0008270">
    <property type="term" value="F:zinc ion binding"/>
    <property type="evidence" value="ECO:0007669"/>
    <property type="project" value="UniProtKB-KW"/>
</dbReference>
<keyword evidence="3" id="KW-0863">Zinc-finger</keyword>
<feature type="region of interest" description="Disordered" evidence="5">
    <location>
        <begin position="87"/>
        <end position="115"/>
    </location>
</feature>
<evidence type="ECO:0000313" key="7">
    <source>
        <dbReference type="EMBL" id="KAK3212898.1"/>
    </source>
</evidence>
<dbReference type="PROSITE" id="PS51795">
    <property type="entry name" value="ZF_FLZ"/>
    <property type="match status" value="1"/>
</dbReference>
<evidence type="ECO:0000256" key="1">
    <source>
        <dbReference type="ARBA" id="ARBA00009374"/>
    </source>
</evidence>
<feature type="compositionally biased region" description="Acidic residues" evidence="5">
    <location>
        <begin position="97"/>
        <end position="106"/>
    </location>
</feature>
<evidence type="ECO:0000256" key="2">
    <source>
        <dbReference type="ARBA" id="ARBA00022723"/>
    </source>
</evidence>
<organism evidence="7 8">
    <name type="scientific">Dipteronia sinensis</name>
    <dbReference type="NCBI Taxonomy" id="43782"/>
    <lineage>
        <taxon>Eukaryota</taxon>
        <taxon>Viridiplantae</taxon>
        <taxon>Streptophyta</taxon>
        <taxon>Embryophyta</taxon>
        <taxon>Tracheophyta</taxon>
        <taxon>Spermatophyta</taxon>
        <taxon>Magnoliopsida</taxon>
        <taxon>eudicotyledons</taxon>
        <taxon>Gunneridae</taxon>
        <taxon>Pentapetalae</taxon>
        <taxon>rosids</taxon>
        <taxon>malvids</taxon>
        <taxon>Sapindales</taxon>
        <taxon>Sapindaceae</taxon>
        <taxon>Hippocastanoideae</taxon>
        <taxon>Acereae</taxon>
        <taxon>Dipteronia</taxon>
    </lineage>
</organism>
<dbReference type="Proteomes" id="UP001281410">
    <property type="component" value="Unassembled WGS sequence"/>
</dbReference>
<evidence type="ECO:0000256" key="5">
    <source>
        <dbReference type="SAM" id="MobiDB-lite"/>
    </source>
</evidence>
<dbReference type="PANTHER" id="PTHR46868:SF3">
    <property type="entry name" value="FCS-LIKE ZINC FINGER 11"/>
    <property type="match status" value="1"/>
</dbReference>
<keyword evidence="8" id="KW-1185">Reference proteome</keyword>
<sequence length="115" mass="13111">MVPTRKQLIYMGTAFWNLDKNGVKELEGGVTSSNTPYPSDDFLSFCHSCNKKLEGKDIYIYRGEKAFCSLDCRSEQILIDEKLEKTKTKSWENSFPTDDEEDDVEFSEAGIFSTA</sequence>
<dbReference type="EMBL" id="JANJYJ010000005">
    <property type="protein sequence ID" value="KAK3212898.1"/>
    <property type="molecule type" value="Genomic_DNA"/>
</dbReference>
<evidence type="ECO:0000256" key="4">
    <source>
        <dbReference type="PROSITE-ProRule" id="PRU01131"/>
    </source>
</evidence>
<gene>
    <name evidence="7" type="ORF">Dsin_017604</name>
</gene>
<dbReference type="InterPro" id="IPR044585">
    <property type="entry name" value="FLZ10/11"/>
</dbReference>
<reference evidence="7" key="1">
    <citation type="journal article" date="2023" name="Plant J.">
        <title>Genome sequences and population genomics provide insights into the demographic history, inbreeding, and mutation load of two 'living fossil' tree species of Dipteronia.</title>
        <authorList>
            <person name="Feng Y."/>
            <person name="Comes H.P."/>
            <person name="Chen J."/>
            <person name="Zhu S."/>
            <person name="Lu R."/>
            <person name="Zhang X."/>
            <person name="Li P."/>
            <person name="Qiu J."/>
            <person name="Olsen K.M."/>
            <person name="Qiu Y."/>
        </authorList>
    </citation>
    <scope>NUCLEOTIDE SEQUENCE</scope>
    <source>
        <strain evidence="7">NBL</strain>
    </source>
</reference>
<evidence type="ECO:0000259" key="6">
    <source>
        <dbReference type="PROSITE" id="PS51795"/>
    </source>
</evidence>
<keyword evidence="3" id="KW-0862">Zinc</keyword>
<evidence type="ECO:0000313" key="8">
    <source>
        <dbReference type="Proteomes" id="UP001281410"/>
    </source>
</evidence>
<dbReference type="AlphaFoldDB" id="A0AAE0AFZ5"/>
<keyword evidence="2" id="KW-0479">Metal-binding</keyword>
<proteinExistence type="inferred from homology"/>
<evidence type="ECO:0000256" key="3">
    <source>
        <dbReference type="ARBA" id="ARBA00022771"/>
    </source>
</evidence>